<dbReference type="RefSeq" id="WP_094254424.1">
    <property type="nucleotide sequence ID" value="NZ_NNCE01000001.1"/>
</dbReference>
<dbReference type="InterPro" id="IPR006379">
    <property type="entry name" value="HAD-SF_hydro_IIB"/>
</dbReference>
<organism evidence="1 2">
    <name type="scientific">Mycoplasma testudineum</name>
    <dbReference type="NCBI Taxonomy" id="244584"/>
    <lineage>
        <taxon>Bacteria</taxon>
        <taxon>Bacillati</taxon>
        <taxon>Mycoplasmatota</taxon>
        <taxon>Mollicutes</taxon>
        <taxon>Mycoplasmataceae</taxon>
        <taxon>Mycoplasma</taxon>
    </lineage>
</organism>
<dbReference type="PANTHER" id="PTHR10000">
    <property type="entry name" value="PHOSPHOSERINE PHOSPHATASE"/>
    <property type="match status" value="1"/>
</dbReference>
<accession>A0A4R6IGZ1</accession>
<evidence type="ECO:0000313" key="2">
    <source>
        <dbReference type="Proteomes" id="UP000295518"/>
    </source>
</evidence>
<dbReference type="GO" id="GO:0016791">
    <property type="term" value="F:phosphatase activity"/>
    <property type="evidence" value="ECO:0007669"/>
    <property type="project" value="TreeGrafter"/>
</dbReference>
<proteinExistence type="predicted"/>
<dbReference type="Gene3D" id="3.30.1240.10">
    <property type="match status" value="1"/>
</dbReference>
<dbReference type="PANTHER" id="PTHR10000:SF8">
    <property type="entry name" value="HAD SUPERFAMILY HYDROLASE-LIKE, TYPE 3"/>
    <property type="match status" value="1"/>
</dbReference>
<dbReference type="EMBL" id="SNWN01000009">
    <property type="protein sequence ID" value="TDO21058.1"/>
    <property type="molecule type" value="Genomic_DNA"/>
</dbReference>
<sequence>MKNIKMIVSDIDRTILPTGDKTFHPKVIEAFKKTKEKGLINTLATGREFITSIHLINQIKNIDYLVGGNGSFIYDVSKNDFLQISNLDFDLTNEFINWVNDKHPGTGLNVIDDMHFFLSPDGHSLERDFTKSNPELILEIKDFVNKVNKERISLIVITHGNKSFLEDTKKWLEKNGNNKLAMNTIWTDQVWFITRPNINKFDSLKWLADKLNISTKDIISFGDGKNDVELLSKSGIGVAVEDAFPEALAATNHRTLSSRKQGVPHYLEKNKII</sequence>
<gene>
    <name evidence="1" type="ORF">EI74_0077</name>
</gene>
<dbReference type="NCBIfam" id="TIGR01484">
    <property type="entry name" value="HAD-SF-IIB"/>
    <property type="match status" value="1"/>
</dbReference>
<dbReference type="GO" id="GO:0000287">
    <property type="term" value="F:magnesium ion binding"/>
    <property type="evidence" value="ECO:0007669"/>
    <property type="project" value="TreeGrafter"/>
</dbReference>
<dbReference type="Proteomes" id="UP000295518">
    <property type="component" value="Unassembled WGS sequence"/>
</dbReference>
<dbReference type="InterPro" id="IPR023214">
    <property type="entry name" value="HAD_sf"/>
</dbReference>
<dbReference type="OrthoDB" id="388819at2"/>
<dbReference type="Pfam" id="PF08282">
    <property type="entry name" value="Hydrolase_3"/>
    <property type="match status" value="1"/>
</dbReference>
<name>A0A4R6IGZ1_9MOLU</name>
<evidence type="ECO:0000313" key="1">
    <source>
        <dbReference type="EMBL" id="TDO21058.1"/>
    </source>
</evidence>
<dbReference type="GO" id="GO:0005829">
    <property type="term" value="C:cytosol"/>
    <property type="evidence" value="ECO:0007669"/>
    <property type="project" value="TreeGrafter"/>
</dbReference>
<dbReference type="Gene3D" id="3.40.50.1000">
    <property type="entry name" value="HAD superfamily/HAD-like"/>
    <property type="match status" value="1"/>
</dbReference>
<dbReference type="AlphaFoldDB" id="A0A4R6IGZ1"/>
<protein>
    <recommendedName>
        <fullName evidence="3">Cof subfamily protein (Haloacid dehalogenase superfamily)/HAD superfamily hydrolase (TIGR01484 family)</fullName>
    </recommendedName>
</protein>
<dbReference type="SUPFAM" id="SSF56784">
    <property type="entry name" value="HAD-like"/>
    <property type="match status" value="1"/>
</dbReference>
<reference evidence="1 2" key="1">
    <citation type="submission" date="2019-03" db="EMBL/GenBank/DDBJ databases">
        <title>Genomic Encyclopedia of Archaeal and Bacterial Type Strains, Phase II (KMG-II): from individual species to whole genera.</title>
        <authorList>
            <person name="Goeker M."/>
        </authorList>
    </citation>
    <scope>NUCLEOTIDE SEQUENCE [LARGE SCALE GENOMIC DNA]</scope>
    <source>
        <strain evidence="1 2">ATCC 700618</strain>
    </source>
</reference>
<keyword evidence="2" id="KW-1185">Reference proteome</keyword>
<comment type="caution">
    <text evidence="1">The sequence shown here is derived from an EMBL/GenBank/DDBJ whole genome shotgun (WGS) entry which is preliminary data.</text>
</comment>
<evidence type="ECO:0008006" key="3">
    <source>
        <dbReference type="Google" id="ProtNLM"/>
    </source>
</evidence>
<dbReference type="InterPro" id="IPR036412">
    <property type="entry name" value="HAD-like_sf"/>
</dbReference>